<protein>
    <submittedName>
        <fullName evidence="2">Uncharacterized protein</fullName>
    </submittedName>
</protein>
<evidence type="ECO:0000256" key="1">
    <source>
        <dbReference type="SAM" id="MobiDB-lite"/>
    </source>
</evidence>
<evidence type="ECO:0000313" key="3">
    <source>
        <dbReference type="Proteomes" id="UP000703661"/>
    </source>
</evidence>
<evidence type="ECO:0000313" key="2">
    <source>
        <dbReference type="EMBL" id="KAF9997870.1"/>
    </source>
</evidence>
<keyword evidence="3" id="KW-1185">Reference proteome</keyword>
<feature type="compositionally biased region" description="Low complexity" evidence="1">
    <location>
        <begin position="23"/>
        <end position="39"/>
    </location>
</feature>
<feature type="region of interest" description="Disordered" evidence="1">
    <location>
        <begin position="1"/>
        <end position="70"/>
    </location>
</feature>
<dbReference type="Proteomes" id="UP000703661">
    <property type="component" value="Unassembled WGS sequence"/>
</dbReference>
<dbReference type="EMBL" id="JAAAID010003447">
    <property type="protein sequence ID" value="KAF9997870.1"/>
    <property type="molecule type" value="Genomic_DNA"/>
</dbReference>
<sequence>MSSTGNSTNLTEDQKQAQHLPIGSNSGSTQGQSGASTTNDASKESPATGEGLPQTDEPVHSIKLIGHIKG</sequence>
<dbReference type="AlphaFoldDB" id="A0A9P6MFW7"/>
<feature type="non-terminal residue" evidence="2">
    <location>
        <position position="70"/>
    </location>
</feature>
<organism evidence="2 3">
    <name type="scientific">Entomortierella chlamydospora</name>
    <dbReference type="NCBI Taxonomy" id="101097"/>
    <lineage>
        <taxon>Eukaryota</taxon>
        <taxon>Fungi</taxon>
        <taxon>Fungi incertae sedis</taxon>
        <taxon>Mucoromycota</taxon>
        <taxon>Mortierellomycotina</taxon>
        <taxon>Mortierellomycetes</taxon>
        <taxon>Mortierellales</taxon>
        <taxon>Mortierellaceae</taxon>
        <taxon>Entomortierella</taxon>
    </lineage>
</organism>
<accession>A0A9P6MFW7</accession>
<reference evidence="2" key="1">
    <citation type="journal article" date="2020" name="Fungal Divers.">
        <title>Resolving the Mortierellaceae phylogeny through synthesis of multi-gene phylogenetics and phylogenomics.</title>
        <authorList>
            <person name="Vandepol N."/>
            <person name="Liber J."/>
            <person name="Desiro A."/>
            <person name="Na H."/>
            <person name="Kennedy M."/>
            <person name="Barry K."/>
            <person name="Grigoriev I.V."/>
            <person name="Miller A.N."/>
            <person name="O'Donnell K."/>
            <person name="Stajich J.E."/>
            <person name="Bonito G."/>
        </authorList>
    </citation>
    <scope>NUCLEOTIDE SEQUENCE</scope>
    <source>
        <strain evidence="2">NRRL 2769</strain>
    </source>
</reference>
<proteinExistence type="predicted"/>
<comment type="caution">
    <text evidence="2">The sequence shown here is derived from an EMBL/GenBank/DDBJ whole genome shotgun (WGS) entry which is preliminary data.</text>
</comment>
<gene>
    <name evidence="2" type="ORF">BGZ80_006912</name>
</gene>
<name>A0A9P6MFW7_9FUNG</name>
<feature type="compositionally biased region" description="Polar residues" evidence="1">
    <location>
        <begin position="1"/>
        <end position="11"/>
    </location>
</feature>